<dbReference type="AlphaFoldDB" id="X1SX89"/>
<protein>
    <submittedName>
        <fullName evidence="1">Uncharacterized protein</fullName>
    </submittedName>
</protein>
<sequence length="87" mass="9984">MVWPPTNRIDLDDFGTLEHHWHSRWRVYPQDITQIKQLAAFATANVFGSWSEVIPLDTIPFDFDLIGICVCQVSAVTSYLIQLGYNT</sequence>
<comment type="caution">
    <text evidence="1">The sequence shown here is derived from an EMBL/GenBank/DDBJ whole genome shotgun (WGS) entry which is preliminary data.</text>
</comment>
<evidence type="ECO:0000313" key="1">
    <source>
        <dbReference type="EMBL" id="GAI97548.1"/>
    </source>
</evidence>
<proteinExistence type="predicted"/>
<reference evidence="1" key="1">
    <citation type="journal article" date="2014" name="Front. Microbiol.">
        <title>High frequency of phylogenetically diverse reductive dehalogenase-homologous genes in deep subseafloor sedimentary metagenomes.</title>
        <authorList>
            <person name="Kawai M."/>
            <person name="Futagami T."/>
            <person name="Toyoda A."/>
            <person name="Takaki Y."/>
            <person name="Nishi S."/>
            <person name="Hori S."/>
            <person name="Arai W."/>
            <person name="Tsubouchi T."/>
            <person name="Morono Y."/>
            <person name="Uchiyama I."/>
            <person name="Ito T."/>
            <person name="Fujiyama A."/>
            <person name="Inagaki F."/>
            <person name="Takami H."/>
        </authorList>
    </citation>
    <scope>NUCLEOTIDE SEQUENCE</scope>
    <source>
        <strain evidence="1">Expedition CK06-06</strain>
    </source>
</reference>
<name>X1SX89_9ZZZZ</name>
<accession>X1SX89</accession>
<gene>
    <name evidence="1" type="ORF">S12H4_35283</name>
</gene>
<organism evidence="1">
    <name type="scientific">marine sediment metagenome</name>
    <dbReference type="NCBI Taxonomy" id="412755"/>
    <lineage>
        <taxon>unclassified sequences</taxon>
        <taxon>metagenomes</taxon>
        <taxon>ecological metagenomes</taxon>
    </lineage>
</organism>
<dbReference type="EMBL" id="BARW01020942">
    <property type="protein sequence ID" value="GAI97548.1"/>
    <property type="molecule type" value="Genomic_DNA"/>
</dbReference>
<feature type="non-terminal residue" evidence="1">
    <location>
        <position position="87"/>
    </location>
</feature>